<dbReference type="Pfam" id="PF03999">
    <property type="entry name" value="MAP65_ASE1"/>
    <property type="match status" value="1"/>
</dbReference>
<name>A0AAX4JSS5_9TREE</name>
<keyword evidence="4" id="KW-1185">Reference proteome</keyword>
<protein>
    <recommendedName>
        <fullName evidence="5">Protein regulator of cytokinesis 1</fullName>
    </recommendedName>
</protein>
<feature type="coiled-coil region" evidence="1">
    <location>
        <begin position="381"/>
        <end position="438"/>
    </location>
</feature>
<keyword evidence="1" id="KW-0175">Coiled coil</keyword>
<reference evidence="3 4" key="1">
    <citation type="submission" date="2024-01" db="EMBL/GenBank/DDBJ databases">
        <title>Comparative genomics of Cryptococcus and Kwoniella reveals pathogenesis evolution and contrasting modes of karyotype evolution via chromosome fusion or intercentromeric recombination.</title>
        <authorList>
            <person name="Coelho M.A."/>
            <person name="David-Palma M."/>
            <person name="Shea T."/>
            <person name="Bowers K."/>
            <person name="McGinley-Smith S."/>
            <person name="Mohammad A.W."/>
            <person name="Gnirke A."/>
            <person name="Yurkov A.M."/>
            <person name="Nowrousian M."/>
            <person name="Sun S."/>
            <person name="Cuomo C.A."/>
            <person name="Heitman J."/>
        </authorList>
    </citation>
    <scope>NUCLEOTIDE SEQUENCE [LARGE SCALE GENOMIC DNA]</scope>
    <source>
        <strain evidence="3 4">CBS 6074</strain>
    </source>
</reference>
<evidence type="ECO:0000313" key="3">
    <source>
        <dbReference type="EMBL" id="WWC87953.1"/>
    </source>
</evidence>
<evidence type="ECO:0008006" key="5">
    <source>
        <dbReference type="Google" id="ProtNLM"/>
    </source>
</evidence>
<feature type="coiled-coil region" evidence="1">
    <location>
        <begin position="45"/>
        <end position="72"/>
    </location>
</feature>
<organism evidence="3 4">
    <name type="scientific">Kwoniella dendrophila CBS 6074</name>
    <dbReference type="NCBI Taxonomy" id="1295534"/>
    <lineage>
        <taxon>Eukaryota</taxon>
        <taxon>Fungi</taxon>
        <taxon>Dikarya</taxon>
        <taxon>Basidiomycota</taxon>
        <taxon>Agaricomycotina</taxon>
        <taxon>Tremellomycetes</taxon>
        <taxon>Tremellales</taxon>
        <taxon>Cryptococcaceae</taxon>
        <taxon>Kwoniella</taxon>
    </lineage>
</organism>
<accession>A0AAX4JSS5</accession>
<evidence type="ECO:0000256" key="1">
    <source>
        <dbReference type="SAM" id="Coils"/>
    </source>
</evidence>
<dbReference type="GO" id="GO:0008017">
    <property type="term" value="F:microtubule binding"/>
    <property type="evidence" value="ECO:0007669"/>
    <property type="project" value="InterPro"/>
</dbReference>
<evidence type="ECO:0000256" key="2">
    <source>
        <dbReference type="SAM" id="MobiDB-lite"/>
    </source>
</evidence>
<dbReference type="PANTHER" id="PTHR19321">
    <property type="entry name" value="PROTEIN REGULATOR OF CYTOKINESIS 1 PRC1-RELATED"/>
    <property type="match status" value="1"/>
</dbReference>
<dbReference type="RefSeq" id="XP_066074716.1">
    <property type="nucleotide sequence ID" value="XM_066218619.1"/>
</dbReference>
<dbReference type="EMBL" id="CP144100">
    <property type="protein sequence ID" value="WWC87953.1"/>
    <property type="molecule type" value="Genomic_DNA"/>
</dbReference>
<evidence type="ECO:0000313" key="4">
    <source>
        <dbReference type="Proteomes" id="UP001355207"/>
    </source>
</evidence>
<sequence length="730" mass="82077">MSAYLDEQTPHLRSLHDLLSLPPEVLQADLARIDAAIKGVITSIIREREAQVDTLKDEIAQNKRDVASLARAVGDKGRDIVALSRRESFDNDTLPRQLERLTNQMEQLKCIYEERLSHIKKQQATQDQLAALLGPPFQPSKPLQPVASSSKQTQPSTSALIGEVKKRTSGLTLAQQIAGGKVPSTWYDVGESISEELDEAVIKALEERDARRKNLCQTLFNLIWLHSELALPPVPVSSPHHFPLDLLPSHEEEETPGAYSNYEKIMNRVIGLNPLPPGDCEEWGEIEDLKGMENVEPEIGLIEWSDELIDLWNSRKEQHESKIQELYNLVEPLWSRLEIDQDTMDLFVDMNRGSGESVIKAYEEEYERLLELRRSSLSSFIENTRKEIDVLQTELMLSDDERAEFGAFIDDDYSEELLHLHEEEINRLKEEVESKSALLPRVREWHALVRDEEELERSANDPNRFKMRGGAMLKEEKMRKRVAVLKPKIETELLSMLPEWEETNGRPFLVSGERVITKIEEEKEAKEAAKEAKKRAKQGLAPAKIVSSRQTPAPNPRSAPGSVLHTMKRSAPTPTPMGTQQNKRARLIPGTGMTSTYGSSIKPMIKTQRSVSATLTSTNSRINGHGGTISPTPLNGKRVMSHNSSLYSNSKIPSMHIQTTTTTTTTTAPKGRLMMGLGINHKDQQNQISKKPRMSFKPRQSIFPAMTNGGLGSTASTSNWGLLEEDEDVF</sequence>
<dbReference type="InterPro" id="IPR007145">
    <property type="entry name" value="MAP65_Ase1_PRC1"/>
</dbReference>
<dbReference type="GO" id="GO:0051256">
    <property type="term" value="P:mitotic spindle midzone assembly"/>
    <property type="evidence" value="ECO:0007669"/>
    <property type="project" value="TreeGrafter"/>
</dbReference>
<dbReference type="GeneID" id="91093524"/>
<dbReference type="Gene3D" id="1.20.58.1520">
    <property type="match status" value="1"/>
</dbReference>
<dbReference type="PANTHER" id="PTHR19321:SF41">
    <property type="entry name" value="FASCETTO-RELATED"/>
    <property type="match status" value="1"/>
</dbReference>
<proteinExistence type="predicted"/>
<dbReference type="GO" id="GO:1990023">
    <property type="term" value="C:mitotic spindle midzone"/>
    <property type="evidence" value="ECO:0007669"/>
    <property type="project" value="TreeGrafter"/>
</dbReference>
<dbReference type="Proteomes" id="UP001355207">
    <property type="component" value="Chromosome 3"/>
</dbReference>
<dbReference type="GO" id="GO:0005737">
    <property type="term" value="C:cytoplasm"/>
    <property type="evidence" value="ECO:0007669"/>
    <property type="project" value="TreeGrafter"/>
</dbReference>
<dbReference type="AlphaFoldDB" id="A0AAX4JSS5"/>
<gene>
    <name evidence="3" type="ORF">L201_002853</name>
</gene>
<feature type="region of interest" description="Disordered" evidence="2">
    <location>
        <begin position="527"/>
        <end position="582"/>
    </location>
</feature>